<feature type="signal peptide" evidence="3">
    <location>
        <begin position="1"/>
        <end position="29"/>
    </location>
</feature>
<keyword evidence="6" id="KW-1185">Reference proteome</keyword>
<reference evidence="5 6" key="1">
    <citation type="journal article" date="2013" name="Science">
        <title>Genomic diversity and evolution of the head crest in the rock pigeon.</title>
        <authorList>
            <person name="Shapiro M.D."/>
            <person name="Kronenberg Z."/>
            <person name="Li C."/>
            <person name="Domyan E.T."/>
            <person name="Pan H."/>
            <person name="Campbell M."/>
            <person name="Tan H."/>
            <person name="Huff C.D."/>
            <person name="Hu H."/>
            <person name="Vickrey A.I."/>
            <person name="Nielsen S.C."/>
            <person name="Stringham S.A."/>
            <person name="Hu H."/>
            <person name="Willerslev E."/>
            <person name="Gilbert M.T."/>
            <person name="Yandell M."/>
            <person name="Zhang G."/>
            <person name="Wang J."/>
        </authorList>
    </citation>
    <scope>NUCLEOTIDE SEQUENCE [LARGE SCALE GENOMIC DNA]</scope>
    <source>
        <tissue evidence="5">Blood</tissue>
    </source>
</reference>
<proteinExistence type="predicted"/>
<evidence type="ECO:0000256" key="3">
    <source>
        <dbReference type="SAM" id="SignalP"/>
    </source>
</evidence>
<dbReference type="KEGG" id="clv:102098435"/>
<keyword evidence="2" id="KW-0812">Transmembrane</keyword>
<feature type="region of interest" description="Disordered" evidence="1">
    <location>
        <begin position="343"/>
        <end position="385"/>
    </location>
</feature>
<feature type="transmembrane region" description="Helical" evidence="2">
    <location>
        <begin position="274"/>
        <end position="300"/>
    </location>
</feature>
<feature type="chain" id="PRO_5014194627" evidence="3">
    <location>
        <begin position="30"/>
        <end position="385"/>
    </location>
</feature>
<dbReference type="InParanoid" id="A0A2I0LPP5"/>
<evidence type="ECO:0000313" key="5">
    <source>
        <dbReference type="EMBL" id="PKK19392.1"/>
    </source>
</evidence>
<sequence>MEVQLAGGLLPLLLLAWLPAAGLTHQTSATIDVLVGLDVILQCLLPTSTTGEVKWFNITQNNGGKQNESEMEEHSAQLLFHNLNKAHTGTYACRTKSTGTTFRNRHSGQNPGKTNKPTSPQRSREEGPRKKKQRLKRGTTLLRWEATAAQKFRNNSEVPQGKVRQPEESDIPMDCWFKIWTENLIVHVKWYKSAGLEMGSQTDTVALGENCTELTSSDESVASVGLCVCRVFVTRINSTDTGNGTQEAVPTCVPGALQTNVTEKETWTALCAGLYYPLCIIFGLAVGTLLYMPIICFLLWQRRRNRKGKLTSRQVAEENQLSTAAPVTGTEDLTYANLKFEKKGTKPTSSDIIYTEIKPLQQQQKSRDAGAADAGVDVSPEGGGK</sequence>
<dbReference type="InterPro" id="IPR007110">
    <property type="entry name" value="Ig-like_dom"/>
</dbReference>
<protein>
    <submittedName>
        <fullName evidence="5">Putative LOC102098435, transcript variant X1</fullName>
    </submittedName>
</protein>
<feature type="compositionally biased region" description="Polar residues" evidence="1">
    <location>
        <begin position="98"/>
        <end position="121"/>
    </location>
</feature>
<evidence type="ECO:0000256" key="2">
    <source>
        <dbReference type="SAM" id="Phobius"/>
    </source>
</evidence>
<dbReference type="Gene3D" id="2.60.40.10">
    <property type="entry name" value="Immunoglobulins"/>
    <property type="match status" value="1"/>
</dbReference>
<evidence type="ECO:0000256" key="1">
    <source>
        <dbReference type="SAM" id="MobiDB-lite"/>
    </source>
</evidence>
<keyword evidence="2" id="KW-1133">Transmembrane helix</keyword>
<dbReference type="InterPro" id="IPR036179">
    <property type="entry name" value="Ig-like_dom_sf"/>
</dbReference>
<keyword evidence="3" id="KW-0732">Signal</keyword>
<accession>A0A2I0LPP5</accession>
<dbReference type="InterPro" id="IPR013783">
    <property type="entry name" value="Ig-like_fold"/>
</dbReference>
<feature type="domain" description="Ig-like" evidence="4">
    <location>
        <begin position="19"/>
        <end position="103"/>
    </location>
</feature>
<dbReference type="AlphaFoldDB" id="A0A2I0LPP5"/>
<organism evidence="5 6">
    <name type="scientific">Columba livia</name>
    <name type="common">Rock dove</name>
    <dbReference type="NCBI Taxonomy" id="8932"/>
    <lineage>
        <taxon>Eukaryota</taxon>
        <taxon>Metazoa</taxon>
        <taxon>Chordata</taxon>
        <taxon>Craniata</taxon>
        <taxon>Vertebrata</taxon>
        <taxon>Euteleostomi</taxon>
        <taxon>Archelosauria</taxon>
        <taxon>Archosauria</taxon>
        <taxon>Dinosauria</taxon>
        <taxon>Saurischia</taxon>
        <taxon>Theropoda</taxon>
        <taxon>Coelurosauria</taxon>
        <taxon>Aves</taxon>
        <taxon>Neognathae</taxon>
        <taxon>Neoaves</taxon>
        <taxon>Columbimorphae</taxon>
        <taxon>Columbiformes</taxon>
        <taxon>Columbidae</taxon>
        <taxon>Columba</taxon>
    </lineage>
</organism>
<gene>
    <name evidence="5" type="ORF">A306_00011976</name>
</gene>
<dbReference type="EMBL" id="AKCR02000148">
    <property type="protein sequence ID" value="PKK19392.1"/>
    <property type="molecule type" value="Genomic_DNA"/>
</dbReference>
<dbReference type="PROSITE" id="PS50835">
    <property type="entry name" value="IG_LIKE"/>
    <property type="match status" value="1"/>
</dbReference>
<dbReference type="OrthoDB" id="9216452at2759"/>
<dbReference type="CDD" id="cd00096">
    <property type="entry name" value="Ig"/>
    <property type="match status" value="1"/>
</dbReference>
<name>A0A2I0LPP5_COLLI</name>
<evidence type="ECO:0000313" key="6">
    <source>
        <dbReference type="Proteomes" id="UP000053872"/>
    </source>
</evidence>
<evidence type="ECO:0000259" key="4">
    <source>
        <dbReference type="PROSITE" id="PS50835"/>
    </source>
</evidence>
<comment type="caution">
    <text evidence="5">The sequence shown here is derived from an EMBL/GenBank/DDBJ whole genome shotgun (WGS) entry which is preliminary data.</text>
</comment>
<keyword evidence="2" id="KW-0472">Membrane</keyword>
<dbReference type="SUPFAM" id="SSF48726">
    <property type="entry name" value="Immunoglobulin"/>
    <property type="match status" value="1"/>
</dbReference>
<dbReference type="Proteomes" id="UP000053872">
    <property type="component" value="Unassembled WGS sequence"/>
</dbReference>
<feature type="region of interest" description="Disordered" evidence="1">
    <location>
        <begin position="98"/>
        <end position="138"/>
    </location>
</feature>